<sequence>MYPFARDSAAQPFTDDSSVDGASSGETDFDQSVQGRSLVSTDETMRLPLLLLIIFLASVLIRPWDFIPILASIKPVTLAILGITFAMMMAGIKFQYFRLPLSKSLLTLWITMLVTSVTSYWIAYSLDFTIKWFQFLLLFSFIGTLVVATDGLFNLTRTLAVVGGFLSVLAIHSKLTMDFSAEGRIEGVGNGILSDPNELAQALVAVLPFAWWMLVRGQRVSDRLMGAVCGGLLSVGIVVTESRGGLLSMIAAVGVLFLISRSSATKKFAVAAVLIGVAIVAMPGAAVDRYSTITTAAQEDESAQTRLAVWKAGGRMFSDHFVQGTGIGTFETVYGSRYIDRRYAGDKWYSAHNSVVEAAAELGIVGLLAWLWFVLMPFWLLWRSRSALLEIDEDESVTREQLIVWLECMLAAWTGFFVGAMFLSKGFDIPVVIFVALAVAGSQIANRWVATYVEAAEAGATTASGSAAVGNTGAV</sequence>
<feature type="transmembrane region" description="Helical" evidence="6">
    <location>
        <begin position="402"/>
        <end position="423"/>
    </location>
</feature>
<evidence type="ECO:0000313" key="8">
    <source>
        <dbReference type="EMBL" id="QDT03402.1"/>
    </source>
</evidence>
<feature type="domain" description="O-antigen ligase-related" evidence="7">
    <location>
        <begin position="232"/>
        <end position="371"/>
    </location>
</feature>
<dbReference type="Proteomes" id="UP000318538">
    <property type="component" value="Chromosome"/>
</dbReference>
<proteinExistence type="predicted"/>
<dbReference type="Pfam" id="PF04932">
    <property type="entry name" value="Wzy_C"/>
    <property type="match status" value="1"/>
</dbReference>
<feature type="transmembrane region" description="Helical" evidence="6">
    <location>
        <begin position="429"/>
        <end position="449"/>
    </location>
</feature>
<keyword evidence="2 6" id="KW-0812">Transmembrane</keyword>
<feature type="transmembrane region" description="Helical" evidence="6">
    <location>
        <begin position="47"/>
        <end position="64"/>
    </location>
</feature>
<evidence type="ECO:0000256" key="5">
    <source>
        <dbReference type="SAM" id="MobiDB-lite"/>
    </source>
</evidence>
<keyword evidence="8" id="KW-0436">Ligase</keyword>
<evidence type="ECO:0000256" key="3">
    <source>
        <dbReference type="ARBA" id="ARBA00022989"/>
    </source>
</evidence>
<feature type="region of interest" description="Disordered" evidence="5">
    <location>
        <begin position="1"/>
        <end position="29"/>
    </location>
</feature>
<evidence type="ECO:0000259" key="7">
    <source>
        <dbReference type="Pfam" id="PF04932"/>
    </source>
</evidence>
<accession>A0A517N8E7</accession>
<gene>
    <name evidence="8" type="ORF">K227x_17840</name>
</gene>
<keyword evidence="9" id="KW-1185">Reference proteome</keyword>
<dbReference type="KEGG" id="rlc:K227x_17840"/>
<dbReference type="InterPro" id="IPR051533">
    <property type="entry name" value="WaaL-like"/>
</dbReference>
<feature type="transmembrane region" description="Helical" evidence="6">
    <location>
        <begin position="362"/>
        <end position="382"/>
    </location>
</feature>
<dbReference type="GO" id="GO:0016020">
    <property type="term" value="C:membrane"/>
    <property type="evidence" value="ECO:0007669"/>
    <property type="project" value="UniProtKB-SubCell"/>
</dbReference>
<feature type="transmembrane region" description="Helical" evidence="6">
    <location>
        <begin position="222"/>
        <end position="239"/>
    </location>
</feature>
<evidence type="ECO:0000256" key="2">
    <source>
        <dbReference type="ARBA" id="ARBA00022692"/>
    </source>
</evidence>
<dbReference type="AlphaFoldDB" id="A0A517N8E7"/>
<protein>
    <submittedName>
        <fullName evidence="8">O-Antigen ligase</fullName>
    </submittedName>
</protein>
<organism evidence="8 9">
    <name type="scientific">Rubripirellula lacrimiformis</name>
    <dbReference type="NCBI Taxonomy" id="1930273"/>
    <lineage>
        <taxon>Bacteria</taxon>
        <taxon>Pseudomonadati</taxon>
        <taxon>Planctomycetota</taxon>
        <taxon>Planctomycetia</taxon>
        <taxon>Pirellulales</taxon>
        <taxon>Pirellulaceae</taxon>
        <taxon>Rubripirellula</taxon>
    </lineage>
</organism>
<dbReference type="InterPro" id="IPR007016">
    <property type="entry name" value="O-antigen_ligase-rel_domated"/>
</dbReference>
<evidence type="ECO:0000256" key="1">
    <source>
        <dbReference type="ARBA" id="ARBA00004141"/>
    </source>
</evidence>
<keyword evidence="4 6" id="KW-0472">Membrane</keyword>
<dbReference type="PANTHER" id="PTHR37422">
    <property type="entry name" value="TEICHURONIC ACID BIOSYNTHESIS PROTEIN TUAE"/>
    <property type="match status" value="1"/>
</dbReference>
<feature type="transmembrane region" description="Helical" evidence="6">
    <location>
        <begin position="245"/>
        <end position="261"/>
    </location>
</feature>
<dbReference type="PANTHER" id="PTHR37422:SF23">
    <property type="entry name" value="TEICHURONIC ACID BIOSYNTHESIS PROTEIN TUAE"/>
    <property type="match status" value="1"/>
</dbReference>
<dbReference type="GO" id="GO:0016874">
    <property type="term" value="F:ligase activity"/>
    <property type="evidence" value="ECO:0007669"/>
    <property type="project" value="UniProtKB-KW"/>
</dbReference>
<feature type="transmembrane region" description="Helical" evidence="6">
    <location>
        <begin position="268"/>
        <end position="286"/>
    </location>
</feature>
<evidence type="ECO:0000313" key="9">
    <source>
        <dbReference type="Proteomes" id="UP000318538"/>
    </source>
</evidence>
<comment type="subcellular location">
    <subcellularLocation>
        <location evidence="1">Membrane</location>
        <topology evidence="1">Multi-pass membrane protein</topology>
    </subcellularLocation>
</comment>
<feature type="compositionally biased region" description="Polar residues" evidence="5">
    <location>
        <begin position="14"/>
        <end position="29"/>
    </location>
</feature>
<dbReference type="EMBL" id="CP036525">
    <property type="protein sequence ID" value="QDT03402.1"/>
    <property type="molecule type" value="Genomic_DNA"/>
</dbReference>
<evidence type="ECO:0000256" key="6">
    <source>
        <dbReference type="SAM" id="Phobius"/>
    </source>
</evidence>
<feature type="transmembrane region" description="Helical" evidence="6">
    <location>
        <begin position="132"/>
        <end position="152"/>
    </location>
</feature>
<dbReference type="OrthoDB" id="260159at2"/>
<dbReference type="RefSeq" id="WP_145169098.1">
    <property type="nucleotide sequence ID" value="NZ_CP036525.1"/>
</dbReference>
<evidence type="ECO:0000256" key="4">
    <source>
        <dbReference type="ARBA" id="ARBA00023136"/>
    </source>
</evidence>
<feature type="transmembrane region" description="Helical" evidence="6">
    <location>
        <begin position="76"/>
        <end position="94"/>
    </location>
</feature>
<feature type="transmembrane region" description="Helical" evidence="6">
    <location>
        <begin position="106"/>
        <end position="126"/>
    </location>
</feature>
<reference evidence="8 9" key="1">
    <citation type="submission" date="2019-02" db="EMBL/GenBank/DDBJ databases">
        <title>Deep-cultivation of Planctomycetes and their phenomic and genomic characterization uncovers novel biology.</title>
        <authorList>
            <person name="Wiegand S."/>
            <person name="Jogler M."/>
            <person name="Boedeker C."/>
            <person name="Pinto D."/>
            <person name="Vollmers J."/>
            <person name="Rivas-Marin E."/>
            <person name="Kohn T."/>
            <person name="Peeters S.H."/>
            <person name="Heuer A."/>
            <person name="Rast P."/>
            <person name="Oberbeckmann S."/>
            <person name="Bunk B."/>
            <person name="Jeske O."/>
            <person name="Meyerdierks A."/>
            <person name="Storesund J.E."/>
            <person name="Kallscheuer N."/>
            <person name="Luecker S."/>
            <person name="Lage O.M."/>
            <person name="Pohl T."/>
            <person name="Merkel B.J."/>
            <person name="Hornburger P."/>
            <person name="Mueller R.-W."/>
            <person name="Bruemmer F."/>
            <person name="Labrenz M."/>
            <person name="Spormann A.M."/>
            <person name="Op den Camp H."/>
            <person name="Overmann J."/>
            <person name="Amann R."/>
            <person name="Jetten M.S.M."/>
            <person name="Mascher T."/>
            <person name="Medema M.H."/>
            <person name="Devos D.P."/>
            <person name="Kaster A.-K."/>
            <person name="Ovreas L."/>
            <person name="Rohde M."/>
            <person name="Galperin M.Y."/>
            <person name="Jogler C."/>
        </authorList>
    </citation>
    <scope>NUCLEOTIDE SEQUENCE [LARGE SCALE GENOMIC DNA]</scope>
    <source>
        <strain evidence="8 9">K22_7</strain>
    </source>
</reference>
<name>A0A517N8E7_9BACT</name>
<keyword evidence="3 6" id="KW-1133">Transmembrane helix</keyword>